<feature type="non-terminal residue" evidence="3">
    <location>
        <position position="1"/>
    </location>
</feature>
<keyword evidence="2" id="KW-0067">ATP-binding</keyword>
<keyword evidence="4" id="KW-1185">Reference proteome</keyword>
<evidence type="ECO:0000256" key="1">
    <source>
        <dbReference type="ARBA" id="ARBA00022741"/>
    </source>
</evidence>
<sequence>TEGTTRQNETPMSARKVLGSIERGLNKVRHVLTPRRRVAVTADRPAVLGAKGLSNVSTTSSSNPEQVLIELRRALLSKGISCKQKG</sequence>
<dbReference type="InParanoid" id="A0A6L2Q132"/>
<dbReference type="OrthoDB" id="193931at2759"/>
<dbReference type="Proteomes" id="UP000502823">
    <property type="component" value="Unassembled WGS sequence"/>
</dbReference>
<name>A0A6L2Q132_COPFO</name>
<accession>A0A6L2Q132</accession>
<reference evidence="4" key="1">
    <citation type="submission" date="2020-01" db="EMBL/GenBank/DDBJ databases">
        <title>Draft genome sequence of the Termite Coptotermes fromosanus.</title>
        <authorList>
            <person name="Itakura S."/>
            <person name="Yosikawa Y."/>
            <person name="Umezawa K."/>
        </authorList>
    </citation>
    <scope>NUCLEOTIDE SEQUENCE [LARGE SCALE GENOMIC DNA]</scope>
</reference>
<comment type="caution">
    <text evidence="3">The sequence shown here is derived from an EMBL/GenBank/DDBJ whole genome shotgun (WGS) entry which is preliminary data.</text>
</comment>
<dbReference type="EMBL" id="BLKM01000636">
    <property type="protein sequence ID" value="GFG36435.1"/>
    <property type="molecule type" value="Genomic_DNA"/>
</dbReference>
<keyword evidence="1" id="KW-0547">Nucleotide-binding</keyword>
<protein>
    <submittedName>
        <fullName evidence="3">Uncharacterized protein</fullName>
    </submittedName>
</protein>
<dbReference type="Gene3D" id="3.30.310.80">
    <property type="entry name" value="Kinase associated domain 1, KA1"/>
    <property type="match status" value="1"/>
</dbReference>
<dbReference type="SUPFAM" id="SSF103243">
    <property type="entry name" value="KA1-like"/>
    <property type="match status" value="1"/>
</dbReference>
<dbReference type="AlphaFoldDB" id="A0A6L2Q132"/>
<feature type="non-terminal residue" evidence="3">
    <location>
        <position position="86"/>
    </location>
</feature>
<dbReference type="GO" id="GO:0005524">
    <property type="term" value="F:ATP binding"/>
    <property type="evidence" value="ECO:0007669"/>
    <property type="project" value="UniProtKB-KW"/>
</dbReference>
<dbReference type="InterPro" id="IPR028375">
    <property type="entry name" value="KA1/Ssp2_C"/>
</dbReference>
<evidence type="ECO:0000313" key="3">
    <source>
        <dbReference type="EMBL" id="GFG36435.1"/>
    </source>
</evidence>
<gene>
    <name evidence="3" type="ORF">Cfor_00678</name>
</gene>
<organism evidence="3 4">
    <name type="scientific">Coptotermes formosanus</name>
    <name type="common">Formosan subterranean termite</name>
    <dbReference type="NCBI Taxonomy" id="36987"/>
    <lineage>
        <taxon>Eukaryota</taxon>
        <taxon>Metazoa</taxon>
        <taxon>Ecdysozoa</taxon>
        <taxon>Arthropoda</taxon>
        <taxon>Hexapoda</taxon>
        <taxon>Insecta</taxon>
        <taxon>Pterygota</taxon>
        <taxon>Neoptera</taxon>
        <taxon>Polyneoptera</taxon>
        <taxon>Dictyoptera</taxon>
        <taxon>Blattodea</taxon>
        <taxon>Blattoidea</taxon>
        <taxon>Termitoidae</taxon>
        <taxon>Rhinotermitidae</taxon>
        <taxon>Coptotermes</taxon>
    </lineage>
</organism>
<evidence type="ECO:0000313" key="4">
    <source>
        <dbReference type="Proteomes" id="UP000502823"/>
    </source>
</evidence>
<evidence type="ECO:0000256" key="2">
    <source>
        <dbReference type="ARBA" id="ARBA00022840"/>
    </source>
</evidence>
<proteinExistence type="predicted"/>